<proteinExistence type="predicted"/>
<evidence type="ECO:0000256" key="1">
    <source>
        <dbReference type="ARBA" id="ARBA00023015"/>
    </source>
</evidence>
<dbReference type="SUPFAM" id="SSF46689">
    <property type="entry name" value="Homeodomain-like"/>
    <property type="match status" value="2"/>
</dbReference>
<sequence length="300" mass="32750">MTHLPSDRLAGLLEHFSVSARTFQAGALCGINTIDAHEPFGQLHLIQRGAVEVHHGTAKPLRIDEPSLLLYPRPLPHRFVTDREHGADFVCAHVQFEGGAANPIAAALPAVVHLPLHQLVSCQPLLQSLFDEAAASHCGRQAMLDRLFEAVLIHILRELMVQGRVQAGMLAGMAHERLRKALVAMHNMPQREWTLEDLADQAGMSRTVFASAFRDTLGCTPGAYLQRWRIGLAQKRLRQGQTLKLIATEVGYGSEAALSRAFSAQTGLSPREWRKSQTPSSSGQVNDAPATLHGQGPATR</sequence>
<dbReference type="InterPro" id="IPR037923">
    <property type="entry name" value="HTH-like"/>
</dbReference>
<dbReference type="SUPFAM" id="SSF51215">
    <property type="entry name" value="Regulatory protein AraC"/>
    <property type="match status" value="1"/>
</dbReference>
<dbReference type="InterPro" id="IPR032783">
    <property type="entry name" value="AraC_lig"/>
</dbReference>
<name>A0ABU9BUR5_9BURK</name>
<evidence type="ECO:0000256" key="3">
    <source>
        <dbReference type="ARBA" id="ARBA00023163"/>
    </source>
</evidence>
<evidence type="ECO:0000313" key="6">
    <source>
        <dbReference type="EMBL" id="MEK8033712.1"/>
    </source>
</evidence>
<evidence type="ECO:0000256" key="2">
    <source>
        <dbReference type="ARBA" id="ARBA00023125"/>
    </source>
</evidence>
<gene>
    <name evidence="6" type="ORF">AACH06_23060</name>
</gene>
<comment type="caution">
    <text evidence="6">The sequence shown here is derived from an EMBL/GenBank/DDBJ whole genome shotgun (WGS) entry which is preliminary data.</text>
</comment>
<dbReference type="Proteomes" id="UP001371218">
    <property type="component" value="Unassembled WGS sequence"/>
</dbReference>
<dbReference type="EMBL" id="JBBUTG010000019">
    <property type="protein sequence ID" value="MEK8033712.1"/>
    <property type="molecule type" value="Genomic_DNA"/>
</dbReference>
<dbReference type="InterPro" id="IPR050204">
    <property type="entry name" value="AraC_XylS_family_regulators"/>
</dbReference>
<dbReference type="SMART" id="SM00342">
    <property type="entry name" value="HTH_ARAC"/>
    <property type="match status" value="1"/>
</dbReference>
<dbReference type="InterPro" id="IPR018060">
    <property type="entry name" value="HTH_AraC"/>
</dbReference>
<feature type="compositionally biased region" description="Polar residues" evidence="4">
    <location>
        <begin position="276"/>
        <end position="285"/>
    </location>
</feature>
<feature type="region of interest" description="Disordered" evidence="4">
    <location>
        <begin position="265"/>
        <end position="300"/>
    </location>
</feature>
<reference evidence="6 7" key="1">
    <citation type="submission" date="2024-04" db="EMBL/GenBank/DDBJ databases">
        <title>Novel species of the genus Ideonella isolated from streams.</title>
        <authorList>
            <person name="Lu H."/>
        </authorList>
    </citation>
    <scope>NUCLEOTIDE SEQUENCE [LARGE SCALE GENOMIC DNA]</scope>
    <source>
        <strain evidence="6 7">DXS29W</strain>
    </source>
</reference>
<evidence type="ECO:0000256" key="4">
    <source>
        <dbReference type="SAM" id="MobiDB-lite"/>
    </source>
</evidence>
<dbReference type="InterPro" id="IPR009057">
    <property type="entry name" value="Homeodomain-like_sf"/>
</dbReference>
<dbReference type="Gene3D" id="1.10.10.60">
    <property type="entry name" value="Homeodomain-like"/>
    <property type="match status" value="2"/>
</dbReference>
<evidence type="ECO:0000259" key="5">
    <source>
        <dbReference type="PROSITE" id="PS01124"/>
    </source>
</evidence>
<dbReference type="Pfam" id="PF12833">
    <property type="entry name" value="HTH_18"/>
    <property type="match status" value="1"/>
</dbReference>
<keyword evidence="7" id="KW-1185">Reference proteome</keyword>
<keyword evidence="2" id="KW-0238">DNA-binding</keyword>
<evidence type="ECO:0000313" key="7">
    <source>
        <dbReference type="Proteomes" id="UP001371218"/>
    </source>
</evidence>
<keyword evidence="3" id="KW-0804">Transcription</keyword>
<dbReference type="RefSeq" id="WP_341428134.1">
    <property type="nucleotide sequence ID" value="NZ_JBBUTG010000019.1"/>
</dbReference>
<dbReference type="PANTHER" id="PTHR46796:SF7">
    <property type="entry name" value="ARAC FAMILY TRANSCRIPTIONAL REGULATOR"/>
    <property type="match status" value="1"/>
</dbReference>
<dbReference type="PANTHER" id="PTHR46796">
    <property type="entry name" value="HTH-TYPE TRANSCRIPTIONAL ACTIVATOR RHAS-RELATED"/>
    <property type="match status" value="1"/>
</dbReference>
<dbReference type="PROSITE" id="PS01124">
    <property type="entry name" value="HTH_ARAC_FAMILY_2"/>
    <property type="match status" value="1"/>
</dbReference>
<dbReference type="Pfam" id="PF12852">
    <property type="entry name" value="Cupin_6"/>
    <property type="match status" value="1"/>
</dbReference>
<keyword evidence="1" id="KW-0805">Transcription regulation</keyword>
<protein>
    <submittedName>
        <fullName evidence="6">AraC family transcriptional regulator</fullName>
    </submittedName>
</protein>
<feature type="domain" description="HTH araC/xylS-type" evidence="5">
    <location>
        <begin position="179"/>
        <end position="276"/>
    </location>
</feature>
<organism evidence="6 7">
    <name type="scientific">Ideonella lacteola</name>
    <dbReference type="NCBI Taxonomy" id="2984193"/>
    <lineage>
        <taxon>Bacteria</taxon>
        <taxon>Pseudomonadati</taxon>
        <taxon>Pseudomonadota</taxon>
        <taxon>Betaproteobacteria</taxon>
        <taxon>Burkholderiales</taxon>
        <taxon>Sphaerotilaceae</taxon>
        <taxon>Ideonella</taxon>
    </lineage>
</organism>
<accession>A0ABU9BUR5</accession>